<keyword evidence="3" id="KW-1185">Reference proteome</keyword>
<sequence length="589" mass="60462">MAQPPAYNRSKDFTENTTDSTDHAALNAELDRASLSMNSICTNLALIQGNDGRLLPDAVTIDAIDDSVIDYLAAGVRLELQPDFQRVSDAVLVAEASATSAATSATQASDSAALCSQYNQDVTQNRDAVQRLADASSTSAASAADSATLADQHKESAALYKYQAQLESESAAASAQTAVNSASQAGLYEQGAVEARDTARGWAESASASATSAASSAAAAANSATQIAQVVREVLHLLEDVRASAATAATSAGTAAIASTAASGSANAALIAVQSSGLHAAAAEASKDAAAVSAAAAAASAGNAGQSAEAATSGAMSATAGGTPDVITACFKGGVSEPPKDHVVMYVRALGANETTTPTFKPGGATPRVIVKGNNLPLAVGDIAGAGFEMPLQYNAAYDRFVLLNPAWGVYNSSVPVGTIMSYAGTEAPAGYLSLADEGSRYVPVAEYRDLAEAVWCGVDYNNTADFFFRCDLADGTSRNADGAYLALPVGSRYFLRGRDVSGVVHPYQYQRDTFQGHWHKLTDSTVSKVSNSSYGRVLMDDVASSHSNPVALMAKGAISDGVNGTPRIANETRPMNFPVMWCIKALNG</sequence>
<proteinExistence type="predicted"/>
<dbReference type="RefSeq" id="WP_269308885.1">
    <property type="nucleotide sequence ID" value="NZ_CP098242.1"/>
</dbReference>
<dbReference type="SUPFAM" id="SSF88874">
    <property type="entry name" value="Receptor-binding domain of short tail fibre protein gp12"/>
    <property type="match status" value="1"/>
</dbReference>
<dbReference type="Proteomes" id="UP001156215">
    <property type="component" value="Chromosome"/>
</dbReference>
<feature type="region of interest" description="Disordered" evidence="1">
    <location>
        <begin position="1"/>
        <end position="20"/>
    </location>
</feature>
<evidence type="ECO:0008006" key="4">
    <source>
        <dbReference type="Google" id="ProtNLM"/>
    </source>
</evidence>
<evidence type="ECO:0000313" key="3">
    <source>
        <dbReference type="Proteomes" id="UP001156215"/>
    </source>
</evidence>
<evidence type="ECO:0000313" key="2">
    <source>
        <dbReference type="EMBL" id="WAW09880.1"/>
    </source>
</evidence>
<organism evidence="2 3">
    <name type="scientific">Oxalobacter vibrioformis</name>
    <dbReference type="NCBI Taxonomy" id="933080"/>
    <lineage>
        <taxon>Bacteria</taxon>
        <taxon>Pseudomonadati</taxon>
        <taxon>Pseudomonadota</taxon>
        <taxon>Betaproteobacteria</taxon>
        <taxon>Burkholderiales</taxon>
        <taxon>Oxalobacteraceae</taxon>
        <taxon>Oxalobacter</taxon>
    </lineage>
</organism>
<dbReference type="AlphaFoldDB" id="A0A9E9LYE9"/>
<protein>
    <recommendedName>
        <fullName evidence="4">Phage tail collar domain-containing protein</fullName>
    </recommendedName>
</protein>
<accession>A0A9E9LYE9</accession>
<name>A0A9E9LYE9_9BURK</name>
<reference evidence="2" key="1">
    <citation type="journal article" date="2022" name="Front. Microbiol.">
        <title>New perspectives on an old grouping: The genomic and phenotypic variability of Oxalobacter formigenes and the implications for calcium oxalate stone prevention.</title>
        <authorList>
            <person name="Chmiel J.A."/>
            <person name="Carr C."/>
            <person name="Stuivenberg G.A."/>
            <person name="Venema R."/>
            <person name="Chanyi R.M."/>
            <person name="Al K.F."/>
            <person name="Giguere D."/>
            <person name="Say H."/>
            <person name="Akouris P.P."/>
            <person name="Dominguez Romero S.A."/>
            <person name="Kwong A."/>
            <person name="Tai V."/>
            <person name="Koval S.F."/>
            <person name="Razvi H."/>
            <person name="Bjazevic J."/>
            <person name="Burton J.P."/>
        </authorList>
    </citation>
    <scope>NUCLEOTIDE SEQUENCE</scope>
    <source>
        <strain evidence="2">WoOx3</strain>
    </source>
</reference>
<evidence type="ECO:0000256" key="1">
    <source>
        <dbReference type="SAM" id="MobiDB-lite"/>
    </source>
</evidence>
<dbReference type="KEGG" id="ovb:NB640_11765"/>
<gene>
    <name evidence="2" type="ORF">NB640_11765</name>
</gene>
<dbReference type="EMBL" id="CP098242">
    <property type="protein sequence ID" value="WAW09880.1"/>
    <property type="molecule type" value="Genomic_DNA"/>
</dbReference>